<dbReference type="Pfam" id="PF23283">
    <property type="entry name" value="D8C_UMOD"/>
    <property type="match status" value="1"/>
</dbReference>
<organism evidence="5 6">
    <name type="scientific">Lingula anatina</name>
    <name type="common">Brachiopod</name>
    <name type="synonym">Lingula unguis</name>
    <dbReference type="NCBI Taxonomy" id="7574"/>
    <lineage>
        <taxon>Eukaryota</taxon>
        <taxon>Metazoa</taxon>
        <taxon>Spiralia</taxon>
        <taxon>Lophotrochozoa</taxon>
        <taxon>Brachiopoda</taxon>
        <taxon>Linguliformea</taxon>
        <taxon>Lingulata</taxon>
        <taxon>Lingulida</taxon>
        <taxon>Linguloidea</taxon>
        <taxon>Lingulidae</taxon>
        <taxon>Lingula</taxon>
    </lineage>
</organism>
<gene>
    <name evidence="6" type="primary">LOC106178109</name>
</gene>
<dbReference type="Proteomes" id="UP000085678">
    <property type="component" value="Unplaced"/>
</dbReference>
<evidence type="ECO:0000313" key="6">
    <source>
        <dbReference type="RefSeq" id="XP_013416609.2"/>
    </source>
</evidence>
<proteinExistence type="predicted"/>
<dbReference type="InParanoid" id="A0A1S3K2I8"/>
<evidence type="ECO:0000313" key="5">
    <source>
        <dbReference type="Proteomes" id="UP000085678"/>
    </source>
</evidence>
<dbReference type="InterPro" id="IPR057774">
    <property type="entry name" value="D8C_UMOD/GP2/OIT3-like"/>
</dbReference>
<dbReference type="PANTHER" id="PTHR36191:SF4">
    <property type="entry name" value="VWFD DOMAIN-CONTAINING PROTEIN"/>
    <property type="match status" value="1"/>
</dbReference>
<sequence length="160" mass="17800">MSSTASLVCLIFGAWLIIGLYAAPDDVEDPCRPDSHALLSSASRNVARGSRYRSMSSARCDQLLHGWKEQWYRFTGEAGSRMATECPKGYSCGTWASLWMKGTLPTVEEGVVERNICGSYRGNCCMQKDPIISVKNCGDFYVYYLRSTYFCSAYCGTDDV</sequence>
<dbReference type="AlphaFoldDB" id="A0A1S3K2I8"/>
<evidence type="ECO:0000256" key="1">
    <source>
        <dbReference type="ARBA" id="ARBA00022729"/>
    </source>
</evidence>
<dbReference type="RefSeq" id="XP_013416609.2">
    <property type="nucleotide sequence ID" value="XM_013561155.2"/>
</dbReference>
<name>A0A1S3K2I8_LINAN</name>
<dbReference type="GeneID" id="106178109"/>
<keyword evidence="5" id="KW-1185">Reference proteome</keyword>
<keyword evidence="2" id="KW-1015">Disulfide bond</keyword>
<evidence type="ECO:0000256" key="2">
    <source>
        <dbReference type="ARBA" id="ARBA00023157"/>
    </source>
</evidence>
<dbReference type="OrthoDB" id="10043005at2759"/>
<feature type="chain" id="PRO_5015202817" evidence="3">
    <location>
        <begin position="23"/>
        <end position="160"/>
    </location>
</feature>
<evidence type="ECO:0000256" key="3">
    <source>
        <dbReference type="SAM" id="SignalP"/>
    </source>
</evidence>
<evidence type="ECO:0000259" key="4">
    <source>
        <dbReference type="Pfam" id="PF23283"/>
    </source>
</evidence>
<accession>A0A1S3K2I8</accession>
<feature type="signal peptide" evidence="3">
    <location>
        <begin position="1"/>
        <end position="22"/>
    </location>
</feature>
<dbReference type="PANTHER" id="PTHR36191">
    <property type="entry name" value="ENDO/EXONUCLEASE/PHOSPHATASE DOMAIN-CONTAINING PROTEIN-RELATED"/>
    <property type="match status" value="1"/>
</dbReference>
<dbReference type="KEGG" id="lak:106178109"/>
<keyword evidence="1 3" id="KW-0732">Signal</keyword>
<reference evidence="6" key="1">
    <citation type="submission" date="2025-08" db="UniProtKB">
        <authorList>
            <consortium name="RefSeq"/>
        </authorList>
    </citation>
    <scope>IDENTIFICATION</scope>
    <source>
        <tissue evidence="6">Gonads</tissue>
    </source>
</reference>
<feature type="domain" description="UMOD/GP2/OIT3-like D8C" evidence="4">
    <location>
        <begin position="80"/>
        <end position="155"/>
    </location>
</feature>
<protein>
    <submittedName>
        <fullName evidence="6">Pancreatic secretory granule membrane major glycoprotein GP2-like</fullName>
    </submittedName>
</protein>